<protein>
    <recommendedName>
        <fullName evidence="4">Adhesin domain-containing protein</fullName>
    </recommendedName>
</protein>
<evidence type="ECO:0008006" key="4">
    <source>
        <dbReference type="Google" id="ProtNLM"/>
    </source>
</evidence>
<dbReference type="GeneID" id="19979583"/>
<dbReference type="RefSeq" id="XP_008722713.1">
    <property type="nucleotide sequence ID" value="XM_008724491.1"/>
</dbReference>
<name>V9DP10_9EURO</name>
<accession>V9DP10</accession>
<reference evidence="2 3" key="1">
    <citation type="submission" date="2013-03" db="EMBL/GenBank/DDBJ databases">
        <title>The Genome Sequence of Cladophialophora carrionii CBS 160.54.</title>
        <authorList>
            <consortium name="The Broad Institute Genomics Platform"/>
            <person name="Cuomo C."/>
            <person name="de Hoog S."/>
            <person name="Gorbushina A."/>
            <person name="Walker B."/>
            <person name="Young S.K."/>
            <person name="Zeng Q."/>
            <person name="Gargeya S."/>
            <person name="Fitzgerald M."/>
            <person name="Haas B."/>
            <person name="Abouelleil A."/>
            <person name="Allen A.W."/>
            <person name="Alvarado L."/>
            <person name="Arachchi H.M."/>
            <person name="Berlin A.M."/>
            <person name="Chapman S.B."/>
            <person name="Gainer-Dewar J."/>
            <person name="Goldberg J."/>
            <person name="Griggs A."/>
            <person name="Gujja S."/>
            <person name="Hansen M."/>
            <person name="Howarth C."/>
            <person name="Imamovic A."/>
            <person name="Ireland A."/>
            <person name="Larimer J."/>
            <person name="McCowan C."/>
            <person name="Murphy C."/>
            <person name="Pearson M."/>
            <person name="Poon T.W."/>
            <person name="Priest M."/>
            <person name="Roberts A."/>
            <person name="Saif S."/>
            <person name="Shea T."/>
            <person name="Sisk P."/>
            <person name="Sykes S."/>
            <person name="Wortman J."/>
            <person name="Nusbaum C."/>
            <person name="Birren B."/>
        </authorList>
    </citation>
    <scope>NUCLEOTIDE SEQUENCE [LARGE SCALE GENOMIC DNA]</scope>
    <source>
        <strain evidence="2 3">CBS 160.54</strain>
    </source>
</reference>
<dbReference type="Proteomes" id="UP000030678">
    <property type="component" value="Unassembled WGS sequence"/>
</dbReference>
<organism evidence="2 3">
    <name type="scientific">Cladophialophora carrionii CBS 160.54</name>
    <dbReference type="NCBI Taxonomy" id="1279043"/>
    <lineage>
        <taxon>Eukaryota</taxon>
        <taxon>Fungi</taxon>
        <taxon>Dikarya</taxon>
        <taxon>Ascomycota</taxon>
        <taxon>Pezizomycotina</taxon>
        <taxon>Eurotiomycetes</taxon>
        <taxon>Chaetothyriomycetidae</taxon>
        <taxon>Chaetothyriales</taxon>
        <taxon>Herpotrichiellaceae</taxon>
        <taxon>Cladophialophora</taxon>
    </lineage>
</organism>
<dbReference type="OrthoDB" id="3539644at2759"/>
<feature type="region of interest" description="Disordered" evidence="1">
    <location>
        <begin position="1"/>
        <end position="38"/>
    </location>
</feature>
<gene>
    <name evidence="2" type="ORF">G647_01090</name>
</gene>
<dbReference type="AlphaFoldDB" id="V9DP10"/>
<evidence type="ECO:0000313" key="3">
    <source>
        <dbReference type="Proteomes" id="UP000030678"/>
    </source>
</evidence>
<evidence type="ECO:0000313" key="2">
    <source>
        <dbReference type="EMBL" id="ETI28639.1"/>
    </source>
</evidence>
<sequence length="428" mass="45502">MPTPTNGYPAEKASDVEVLPAPATSTETRAGTPPARRSGLGSRLFKCGFTVISVLLILKLLYLGFDALPRGCNGLGAQMSSNYHPIGDGGHQHPFPPIGDWKPFQGTTHFEFEPAVASGFSVRGAQAFGKVVFETSKLSDKVVIDLDIKTSKKDKDGEVTVKEENGYLTVDTPNTGKMETYASTRIQIPSNIIGKFVMPQFQVDVGRHMVDFSGLPESLEIDTFKVRIGQGFVKPGPVHTNTTKISIGNGALKGSLIHAAYETNIDVAHGNVTLDIPDISSGNQGATKIHLGNGHLKGTLSVYNSTIVDVASGGIYIGVDFKHSDRRASLSTKIAAGNSRVYVNSIAAERLLESSHSSINGDQLITYPSNFQGTIDARGVLGDIKLAGKDLAVEKVVGGLVGRQGDSNRNSVTVKSVRGKLDILVGDE</sequence>
<dbReference type="HOGENOM" id="CLU_648959_0_0_1"/>
<proteinExistence type="predicted"/>
<dbReference type="EMBL" id="KB822697">
    <property type="protein sequence ID" value="ETI28639.1"/>
    <property type="molecule type" value="Genomic_DNA"/>
</dbReference>
<dbReference type="VEuPathDB" id="FungiDB:G647_01090"/>
<evidence type="ECO:0000256" key="1">
    <source>
        <dbReference type="SAM" id="MobiDB-lite"/>
    </source>
</evidence>